<evidence type="ECO:0000256" key="10">
    <source>
        <dbReference type="SAM" id="Phobius"/>
    </source>
</evidence>
<dbReference type="GO" id="GO:0005506">
    <property type="term" value="F:iron ion binding"/>
    <property type="evidence" value="ECO:0007669"/>
    <property type="project" value="InterPro"/>
</dbReference>
<evidence type="ECO:0000256" key="5">
    <source>
        <dbReference type="ARBA" id="ARBA00023002"/>
    </source>
</evidence>
<gene>
    <name evidence="11" type="ORF">K402DRAFT_348707</name>
</gene>
<evidence type="ECO:0000256" key="7">
    <source>
        <dbReference type="ARBA" id="ARBA00023033"/>
    </source>
</evidence>
<dbReference type="Proteomes" id="UP000800041">
    <property type="component" value="Unassembled WGS sequence"/>
</dbReference>
<dbReference type="EMBL" id="ML977142">
    <property type="protein sequence ID" value="KAF1990518.1"/>
    <property type="molecule type" value="Genomic_DNA"/>
</dbReference>
<keyword evidence="10" id="KW-0812">Transmembrane</keyword>
<evidence type="ECO:0000256" key="9">
    <source>
        <dbReference type="RuleBase" id="RU000461"/>
    </source>
</evidence>
<dbReference type="InterPro" id="IPR017972">
    <property type="entry name" value="Cyt_P450_CS"/>
</dbReference>
<dbReference type="InterPro" id="IPR050121">
    <property type="entry name" value="Cytochrome_P450_monoxygenase"/>
</dbReference>
<evidence type="ECO:0000256" key="1">
    <source>
        <dbReference type="ARBA" id="ARBA00001971"/>
    </source>
</evidence>
<evidence type="ECO:0000256" key="6">
    <source>
        <dbReference type="ARBA" id="ARBA00023004"/>
    </source>
</evidence>
<keyword evidence="5 9" id="KW-0560">Oxidoreductase</keyword>
<keyword evidence="3 8" id="KW-0349">Heme</keyword>
<accession>A0A6G1HC50</accession>
<keyword evidence="12" id="KW-1185">Reference proteome</keyword>
<dbReference type="Pfam" id="PF00067">
    <property type="entry name" value="p450"/>
    <property type="match status" value="1"/>
</dbReference>
<evidence type="ECO:0000313" key="11">
    <source>
        <dbReference type="EMBL" id="KAF1990518.1"/>
    </source>
</evidence>
<dbReference type="AlphaFoldDB" id="A0A6G1HC50"/>
<evidence type="ECO:0000256" key="8">
    <source>
        <dbReference type="PIRSR" id="PIRSR602401-1"/>
    </source>
</evidence>
<keyword evidence="10" id="KW-1133">Transmembrane helix</keyword>
<dbReference type="GO" id="GO:0004497">
    <property type="term" value="F:monooxygenase activity"/>
    <property type="evidence" value="ECO:0007669"/>
    <property type="project" value="UniProtKB-KW"/>
</dbReference>
<dbReference type="SUPFAM" id="SSF48264">
    <property type="entry name" value="Cytochrome P450"/>
    <property type="match status" value="1"/>
</dbReference>
<evidence type="ECO:0000313" key="12">
    <source>
        <dbReference type="Proteomes" id="UP000800041"/>
    </source>
</evidence>
<dbReference type="PANTHER" id="PTHR24305:SF230">
    <property type="entry name" value="P450, PUTATIVE (EUROFUNG)-RELATED"/>
    <property type="match status" value="1"/>
</dbReference>
<name>A0A6G1HC50_9PEZI</name>
<evidence type="ECO:0000256" key="4">
    <source>
        <dbReference type="ARBA" id="ARBA00022723"/>
    </source>
</evidence>
<sequence length="506" mass="56759">MDSQSFFGTNLNILAITCASLIAIPFLWILYNLFLHPLRHFPGPKSWAASVIPFARNQLRGTDNHSILELHKRYGPVVRIGPNDLSYADPVVYRETLTHRPAGHAEFPKCKTFAITPTNGVLSILFANRDNHTRYRRAFAASFSEKGMQQQQSAIRGFVDKFIDGLNEKGGDAALDMTAWFNWTSFDVIGHLTFGESFGCLEHQRMHPWIEAIFGNVKAIAVIAAMRQLGLGPLISYLVPQKTLEGRIRHAEFSEQKMRARIAMGSNQGDFLDPVLKKYRGKSEEGSLTFDELVSNGSLLVLAGSETTATLLSGTVYQLCCNPLALQRTIAEIRSSFASPDEIDLFSTAKLSYTLAVLNETMRIYPPVPVPVPRESPAGGASINGIAIPGGSTIYISQYVMSRLDNFWAKPEEFHPERFLKEGHEYHVAGTFDNDDHSVFQPFSIGPRNCIGRNLAYAEMRLILTRLLFDFDLELDERSKDWTKGQKAYKLWVKPPLWVKVTPKKV</sequence>
<dbReference type="InterPro" id="IPR036396">
    <property type="entry name" value="Cyt_P450_sf"/>
</dbReference>
<dbReference type="CDD" id="cd11058">
    <property type="entry name" value="CYP60B-like"/>
    <property type="match status" value="1"/>
</dbReference>
<dbReference type="PANTHER" id="PTHR24305">
    <property type="entry name" value="CYTOCHROME P450"/>
    <property type="match status" value="1"/>
</dbReference>
<comment type="cofactor">
    <cofactor evidence="1 8">
        <name>heme</name>
        <dbReference type="ChEBI" id="CHEBI:30413"/>
    </cofactor>
</comment>
<keyword evidence="4 8" id="KW-0479">Metal-binding</keyword>
<keyword evidence="7 9" id="KW-0503">Monooxygenase</keyword>
<dbReference type="InterPro" id="IPR001128">
    <property type="entry name" value="Cyt_P450"/>
</dbReference>
<dbReference type="InterPro" id="IPR002401">
    <property type="entry name" value="Cyt_P450_E_grp-I"/>
</dbReference>
<dbReference type="PRINTS" id="PR00463">
    <property type="entry name" value="EP450I"/>
</dbReference>
<organism evidence="11 12">
    <name type="scientific">Aulographum hederae CBS 113979</name>
    <dbReference type="NCBI Taxonomy" id="1176131"/>
    <lineage>
        <taxon>Eukaryota</taxon>
        <taxon>Fungi</taxon>
        <taxon>Dikarya</taxon>
        <taxon>Ascomycota</taxon>
        <taxon>Pezizomycotina</taxon>
        <taxon>Dothideomycetes</taxon>
        <taxon>Pleosporomycetidae</taxon>
        <taxon>Aulographales</taxon>
        <taxon>Aulographaceae</taxon>
    </lineage>
</organism>
<evidence type="ECO:0000256" key="3">
    <source>
        <dbReference type="ARBA" id="ARBA00022617"/>
    </source>
</evidence>
<dbReference type="PROSITE" id="PS00086">
    <property type="entry name" value="CYTOCHROME_P450"/>
    <property type="match status" value="1"/>
</dbReference>
<comment type="similarity">
    <text evidence="2 9">Belongs to the cytochrome P450 family.</text>
</comment>
<dbReference type="GO" id="GO:0020037">
    <property type="term" value="F:heme binding"/>
    <property type="evidence" value="ECO:0007669"/>
    <property type="project" value="InterPro"/>
</dbReference>
<proteinExistence type="inferred from homology"/>
<keyword evidence="10" id="KW-0472">Membrane</keyword>
<evidence type="ECO:0000256" key="2">
    <source>
        <dbReference type="ARBA" id="ARBA00010617"/>
    </source>
</evidence>
<dbReference type="Gene3D" id="1.10.630.10">
    <property type="entry name" value="Cytochrome P450"/>
    <property type="match status" value="1"/>
</dbReference>
<keyword evidence="6 8" id="KW-0408">Iron</keyword>
<protein>
    <submittedName>
        <fullName evidence="11">Cytochrome P450</fullName>
    </submittedName>
</protein>
<dbReference type="PRINTS" id="PR00385">
    <property type="entry name" value="P450"/>
</dbReference>
<reference evidence="11" key="1">
    <citation type="journal article" date="2020" name="Stud. Mycol.">
        <title>101 Dothideomycetes genomes: a test case for predicting lifestyles and emergence of pathogens.</title>
        <authorList>
            <person name="Haridas S."/>
            <person name="Albert R."/>
            <person name="Binder M."/>
            <person name="Bloem J."/>
            <person name="Labutti K."/>
            <person name="Salamov A."/>
            <person name="Andreopoulos B."/>
            <person name="Baker S."/>
            <person name="Barry K."/>
            <person name="Bills G."/>
            <person name="Bluhm B."/>
            <person name="Cannon C."/>
            <person name="Castanera R."/>
            <person name="Culley D."/>
            <person name="Daum C."/>
            <person name="Ezra D."/>
            <person name="Gonzalez J."/>
            <person name="Henrissat B."/>
            <person name="Kuo A."/>
            <person name="Liang C."/>
            <person name="Lipzen A."/>
            <person name="Lutzoni F."/>
            <person name="Magnuson J."/>
            <person name="Mondo S."/>
            <person name="Nolan M."/>
            <person name="Ohm R."/>
            <person name="Pangilinan J."/>
            <person name="Park H.-J."/>
            <person name="Ramirez L."/>
            <person name="Alfaro M."/>
            <person name="Sun H."/>
            <person name="Tritt A."/>
            <person name="Yoshinaga Y."/>
            <person name="Zwiers L.-H."/>
            <person name="Turgeon B."/>
            <person name="Goodwin S."/>
            <person name="Spatafora J."/>
            <person name="Crous P."/>
            <person name="Grigoriev I."/>
        </authorList>
    </citation>
    <scope>NUCLEOTIDE SEQUENCE</scope>
    <source>
        <strain evidence="11">CBS 113979</strain>
    </source>
</reference>
<feature type="transmembrane region" description="Helical" evidence="10">
    <location>
        <begin position="12"/>
        <end position="35"/>
    </location>
</feature>
<dbReference type="GO" id="GO:0016705">
    <property type="term" value="F:oxidoreductase activity, acting on paired donors, with incorporation or reduction of molecular oxygen"/>
    <property type="evidence" value="ECO:0007669"/>
    <property type="project" value="InterPro"/>
</dbReference>
<dbReference type="OrthoDB" id="1470350at2759"/>
<feature type="binding site" description="axial binding residue" evidence="8">
    <location>
        <position position="450"/>
    </location>
    <ligand>
        <name>heme</name>
        <dbReference type="ChEBI" id="CHEBI:30413"/>
    </ligand>
    <ligandPart>
        <name>Fe</name>
        <dbReference type="ChEBI" id="CHEBI:18248"/>
    </ligandPart>
</feature>